<protein>
    <submittedName>
        <fullName evidence="1">Uncharacterized protein</fullName>
    </submittedName>
</protein>
<reference evidence="1" key="1">
    <citation type="submission" date="2017-05" db="UniProtKB">
        <authorList>
            <consortium name="EnsemblMetazoa"/>
        </authorList>
    </citation>
    <scope>IDENTIFICATION</scope>
</reference>
<accession>A0A1X7V1A7</accession>
<dbReference type="EnsemblMetazoa" id="Aqu2.1.34025_001">
    <property type="protein sequence ID" value="Aqu2.1.34025_001"/>
    <property type="gene ID" value="Aqu2.1.34025"/>
</dbReference>
<organism evidence="1">
    <name type="scientific">Amphimedon queenslandica</name>
    <name type="common">Sponge</name>
    <dbReference type="NCBI Taxonomy" id="400682"/>
    <lineage>
        <taxon>Eukaryota</taxon>
        <taxon>Metazoa</taxon>
        <taxon>Porifera</taxon>
        <taxon>Demospongiae</taxon>
        <taxon>Heteroscleromorpha</taxon>
        <taxon>Haplosclerida</taxon>
        <taxon>Niphatidae</taxon>
        <taxon>Amphimedon</taxon>
    </lineage>
</organism>
<evidence type="ECO:0000313" key="1">
    <source>
        <dbReference type="EnsemblMetazoa" id="Aqu2.1.34025_001"/>
    </source>
</evidence>
<proteinExistence type="predicted"/>
<sequence>MVLVSAKETEELNTFASLADRVVEVSASSISSLGNILVAICLVPLHPVRQKNFAGFTPVLPRRQLSVTCLVLGVQETGRPVPDGGQCLRLFP</sequence>
<name>A0A1X7V1A7_AMPQE</name>
<dbReference type="InParanoid" id="A0A1X7V1A7"/>
<dbReference type="AlphaFoldDB" id="A0A1X7V1A7"/>